<dbReference type="EMBL" id="CP038810">
    <property type="protein sequence ID" value="QBZ97786.1"/>
    <property type="molecule type" value="Genomic_DNA"/>
</dbReference>
<evidence type="ECO:0000313" key="2">
    <source>
        <dbReference type="EMBL" id="QBZ97786.1"/>
    </source>
</evidence>
<dbReference type="OrthoDB" id="1363399at2"/>
<dbReference type="Proteomes" id="UP000296862">
    <property type="component" value="Chromosome"/>
</dbReference>
<keyword evidence="3" id="KW-1185">Reference proteome</keyword>
<keyword evidence="1" id="KW-0812">Transmembrane</keyword>
<evidence type="ECO:0000256" key="1">
    <source>
        <dbReference type="SAM" id="Phobius"/>
    </source>
</evidence>
<feature type="transmembrane region" description="Helical" evidence="1">
    <location>
        <begin position="80"/>
        <end position="98"/>
    </location>
</feature>
<dbReference type="RefSeq" id="WP_136151723.1">
    <property type="nucleotide sequence ID" value="NZ_CP038810.1"/>
</dbReference>
<sequence length="160" mass="18542">MKSIQIQTLTIVLSVIVFIISLTQFVVTIDYDIIESVSSWQYITIGSVAIFGGGVLEWLIWLANPLYVISIILFIKHYKLSMITAFLASFLAVIFSTWEEIRVDEKGISAKIIHFESGYYLWLSSILILTTGIFIFFRHRSKRKIHHYEGHHHKIINQTH</sequence>
<keyword evidence="1" id="KW-1133">Transmembrane helix</keyword>
<organism evidence="2 3">
    <name type="scientific">Flavobacterium sangjuense</name>
    <dbReference type="NCBI Taxonomy" id="2518177"/>
    <lineage>
        <taxon>Bacteria</taxon>
        <taxon>Pseudomonadati</taxon>
        <taxon>Bacteroidota</taxon>
        <taxon>Flavobacteriia</taxon>
        <taxon>Flavobacteriales</taxon>
        <taxon>Flavobacteriaceae</taxon>
        <taxon>Flavobacterium</taxon>
    </lineage>
</organism>
<keyword evidence="1" id="KW-0472">Membrane</keyword>
<evidence type="ECO:0000313" key="3">
    <source>
        <dbReference type="Proteomes" id="UP000296862"/>
    </source>
</evidence>
<dbReference type="KEGG" id="fsn:GS03_01284"/>
<dbReference type="AlphaFoldDB" id="A0A4P7PSZ6"/>
<feature type="transmembrane region" description="Helical" evidence="1">
    <location>
        <begin position="118"/>
        <end position="137"/>
    </location>
</feature>
<proteinExistence type="predicted"/>
<protein>
    <submittedName>
        <fullName evidence="2">Uncharacterized protein</fullName>
    </submittedName>
</protein>
<accession>A0A4P7PSZ6</accession>
<gene>
    <name evidence="2" type="ORF">GS03_01284</name>
</gene>
<feature type="transmembrane region" description="Helical" evidence="1">
    <location>
        <begin position="40"/>
        <end position="68"/>
    </location>
</feature>
<reference evidence="2 3" key="1">
    <citation type="submission" date="2019-04" db="EMBL/GenBank/DDBJ databases">
        <title>Flavobacterium sp. GS03.</title>
        <authorList>
            <person name="Kim H."/>
        </authorList>
    </citation>
    <scope>NUCLEOTIDE SEQUENCE [LARGE SCALE GENOMIC DNA]</scope>
    <source>
        <strain evidence="2 3">GS03</strain>
    </source>
</reference>
<feature type="transmembrane region" description="Helical" evidence="1">
    <location>
        <begin position="12"/>
        <end position="34"/>
    </location>
</feature>
<name>A0A4P7PSZ6_9FLAO</name>